<dbReference type="STRING" id="938405.SAMN02927895_00644"/>
<dbReference type="Pfam" id="PF03401">
    <property type="entry name" value="TctC"/>
    <property type="match status" value="1"/>
</dbReference>
<dbReference type="CDD" id="cd07012">
    <property type="entry name" value="PBP2_Bug_TTT"/>
    <property type="match status" value="1"/>
</dbReference>
<dbReference type="Proteomes" id="UP000198925">
    <property type="component" value="Unassembled WGS sequence"/>
</dbReference>
<dbReference type="PANTHER" id="PTHR42928">
    <property type="entry name" value="TRICARBOXYLATE-BINDING PROTEIN"/>
    <property type="match status" value="1"/>
</dbReference>
<reference evidence="2 3" key="1">
    <citation type="submission" date="2016-10" db="EMBL/GenBank/DDBJ databases">
        <authorList>
            <person name="de Groot N.N."/>
        </authorList>
    </citation>
    <scope>NUCLEOTIDE SEQUENCE [LARGE SCALE GENOMIC DNA]</scope>
    <source>
        <strain evidence="2 3">CPCC 100156</strain>
    </source>
</reference>
<dbReference type="RefSeq" id="WP_176849336.1">
    <property type="nucleotide sequence ID" value="NZ_FMZX01000001.1"/>
</dbReference>
<proteinExistence type="inferred from homology"/>
<keyword evidence="3" id="KW-1185">Reference proteome</keyword>
<comment type="similarity">
    <text evidence="1">Belongs to the UPF0065 (bug) family.</text>
</comment>
<evidence type="ECO:0000313" key="3">
    <source>
        <dbReference type="Proteomes" id="UP000198925"/>
    </source>
</evidence>
<evidence type="ECO:0000256" key="1">
    <source>
        <dbReference type="ARBA" id="ARBA00006987"/>
    </source>
</evidence>
<dbReference type="Gene3D" id="3.40.190.150">
    <property type="entry name" value="Bordetella uptake gene, domain 1"/>
    <property type="match status" value="1"/>
</dbReference>
<dbReference type="PIRSF" id="PIRSF017082">
    <property type="entry name" value="YflP"/>
    <property type="match status" value="1"/>
</dbReference>
<name>A0A1G6KBF9_9PROT</name>
<dbReference type="EMBL" id="FMZX01000001">
    <property type="protein sequence ID" value="SDC28208.1"/>
    <property type="molecule type" value="Genomic_DNA"/>
</dbReference>
<accession>A0A1G6KBF9</accession>
<protein>
    <submittedName>
        <fullName evidence="2">Tripartite-type tricarboxylate transporter, receptor component TctC</fullName>
    </submittedName>
</protein>
<gene>
    <name evidence="2" type="ORF">SAMN04487779_1001454</name>
</gene>
<evidence type="ECO:0000313" key="2">
    <source>
        <dbReference type="EMBL" id="SDC28208.1"/>
    </source>
</evidence>
<keyword evidence="2" id="KW-0675">Receptor</keyword>
<sequence length="324" mass="33588">MAAVAAPVLLARASGARGQTESYPSRPITIIAPLAAGSAADSLIRDLAQQLSGLLGQPAMVVNRVGAGGNIGTTAIARSAPDGYTIGQVSQGNMVINTALYRDAGYDPIRDFAPIAVVAAMSNVMVVSRHSPFRSVREVVEAIRAKPSGMVTYSSSGVGTSMHVAGAMFARATGTELTHVPYTGAPAAMTAIISGDVDTGFFNIPAAKGLIAAGDLRPLAITTARRSASLPDLPTLEEAGLRDYDVSTWLGFVAPAGTPPAIIERIHGALDQILSRPALREKLTAQGFDLPPLRLGGPAEFSRLIQDDLAKWPAIMRAAGVKPE</sequence>
<organism evidence="2 3">
    <name type="scientific">Belnapia rosea</name>
    <dbReference type="NCBI Taxonomy" id="938405"/>
    <lineage>
        <taxon>Bacteria</taxon>
        <taxon>Pseudomonadati</taxon>
        <taxon>Pseudomonadota</taxon>
        <taxon>Alphaproteobacteria</taxon>
        <taxon>Acetobacterales</taxon>
        <taxon>Roseomonadaceae</taxon>
        <taxon>Belnapia</taxon>
    </lineage>
</organism>
<dbReference type="InterPro" id="IPR005064">
    <property type="entry name" value="BUG"/>
</dbReference>
<dbReference type="SUPFAM" id="SSF53850">
    <property type="entry name" value="Periplasmic binding protein-like II"/>
    <property type="match status" value="1"/>
</dbReference>
<dbReference type="PANTHER" id="PTHR42928:SF5">
    <property type="entry name" value="BLR1237 PROTEIN"/>
    <property type="match status" value="1"/>
</dbReference>
<dbReference type="AlphaFoldDB" id="A0A1G6KBF9"/>
<dbReference type="InterPro" id="IPR042100">
    <property type="entry name" value="Bug_dom1"/>
</dbReference>
<dbReference type="Gene3D" id="3.40.190.10">
    <property type="entry name" value="Periplasmic binding protein-like II"/>
    <property type="match status" value="1"/>
</dbReference>